<keyword evidence="9" id="KW-1185">Reference proteome</keyword>
<name>C5FIH5_ARTOC</name>
<dbReference type="STRING" id="554155.C5FIH5"/>
<dbReference type="RefSeq" id="XP_002849129.1">
    <property type="nucleotide sequence ID" value="XM_002849083.1"/>
</dbReference>
<reference evidence="9" key="1">
    <citation type="journal article" date="2012" name="MBio">
        <title>Comparative genome analysis of Trichophyton rubrum and related dermatophytes reveals candidate genes involved in infection.</title>
        <authorList>
            <person name="Martinez D.A."/>
            <person name="Oliver B.G."/>
            <person name="Graeser Y."/>
            <person name="Goldberg J.M."/>
            <person name="Li W."/>
            <person name="Martinez-Rossi N.M."/>
            <person name="Monod M."/>
            <person name="Shelest E."/>
            <person name="Barton R.C."/>
            <person name="Birch E."/>
            <person name="Brakhage A.A."/>
            <person name="Chen Z."/>
            <person name="Gurr S.J."/>
            <person name="Heiman D."/>
            <person name="Heitman J."/>
            <person name="Kosti I."/>
            <person name="Rossi A."/>
            <person name="Saif S."/>
            <person name="Samalova M."/>
            <person name="Saunders C.W."/>
            <person name="Shea T."/>
            <person name="Summerbell R.C."/>
            <person name="Xu J."/>
            <person name="Young S."/>
            <person name="Zeng Q."/>
            <person name="Birren B.W."/>
            <person name="Cuomo C.A."/>
            <person name="White T.C."/>
        </authorList>
    </citation>
    <scope>NUCLEOTIDE SEQUENCE [LARGE SCALE GENOMIC DNA]</scope>
    <source>
        <strain evidence="9">ATCC MYA-4605 / CBS 113480</strain>
    </source>
</reference>
<dbReference type="GeneID" id="9229183"/>
<evidence type="ECO:0000256" key="6">
    <source>
        <dbReference type="SAM" id="Phobius"/>
    </source>
</evidence>
<feature type="transmembrane region" description="Helical" evidence="6">
    <location>
        <begin position="327"/>
        <end position="347"/>
    </location>
</feature>
<keyword evidence="4" id="KW-0539">Nucleus</keyword>
<evidence type="ECO:0000259" key="7">
    <source>
        <dbReference type="Pfam" id="PF00172"/>
    </source>
</evidence>
<keyword evidence="6" id="KW-0472">Membrane</keyword>
<keyword evidence="2" id="KW-0238">DNA-binding</keyword>
<dbReference type="eggNOG" id="ENOG502SJ8W">
    <property type="taxonomic scope" value="Eukaryota"/>
</dbReference>
<dbReference type="InterPro" id="IPR036864">
    <property type="entry name" value="Zn2-C6_fun-type_DNA-bd_sf"/>
</dbReference>
<dbReference type="OrthoDB" id="5350673at2759"/>
<evidence type="ECO:0000256" key="1">
    <source>
        <dbReference type="ARBA" id="ARBA00023015"/>
    </source>
</evidence>
<gene>
    <name evidence="8" type="ORF">MCYG_02063</name>
</gene>
<dbReference type="InterPro" id="IPR053157">
    <property type="entry name" value="Sterol_Uptake_Regulator"/>
</dbReference>
<protein>
    <submittedName>
        <fullName evidence="8">C6 finger domain-containing protein</fullName>
    </submittedName>
</protein>
<evidence type="ECO:0000256" key="4">
    <source>
        <dbReference type="ARBA" id="ARBA00023242"/>
    </source>
</evidence>
<dbReference type="CDD" id="cd00067">
    <property type="entry name" value="GAL4"/>
    <property type="match status" value="1"/>
</dbReference>
<dbReference type="AlphaFoldDB" id="C5FIH5"/>
<dbReference type="Proteomes" id="UP000002035">
    <property type="component" value="Unassembled WGS sequence"/>
</dbReference>
<feature type="region of interest" description="Disordered" evidence="5">
    <location>
        <begin position="1"/>
        <end position="25"/>
    </location>
</feature>
<dbReference type="HOGENOM" id="CLU_024934_6_0_1"/>
<evidence type="ECO:0000256" key="3">
    <source>
        <dbReference type="ARBA" id="ARBA00023163"/>
    </source>
</evidence>
<keyword evidence="6" id="KW-1133">Transmembrane helix</keyword>
<evidence type="ECO:0000256" key="2">
    <source>
        <dbReference type="ARBA" id="ARBA00023125"/>
    </source>
</evidence>
<evidence type="ECO:0000313" key="8">
    <source>
        <dbReference type="EMBL" id="EEQ29244.1"/>
    </source>
</evidence>
<sequence length="385" mass="43854">MAQMPISFVNEEHQSPGRPARKGMQNKEVKASIILPVTKCDETKPVCHNCERVDEPCIYDRLPKDEPKEFNEPAETRARRMLELELMHLYITETGPSIAFDRETSFDIFVKSIPRMAFQSDALLYGIYAVTALHQAKASLSPSAMLDHHQRYLQLAFQHHHKELASFSGEKADVTMLTTHLMRLMASVMLSERSLEPYTPPIEWLQITNSNAKMFRAAWEVVGDDPSTCMAKLVKSTLAWDQRESVKDLQHLLLARTEEEDDKDDPGCWTTDIRKAYESTLGYIEGVLQAIQSRDGPPGPIRRRIMVFPLLVNSLFIDLVAKGRPRALVILAHYFALVVFLESYWFIGNTGSREVRAIAAHLPTRWQGLMELPLRIINSGFPYKA</sequence>
<dbReference type="Gene3D" id="4.10.240.10">
    <property type="entry name" value="Zn(2)-C6 fungal-type DNA-binding domain"/>
    <property type="match status" value="1"/>
</dbReference>
<dbReference type="InterPro" id="IPR001138">
    <property type="entry name" value="Zn2Cys6_DnaBD"/>
</dbReference>
<dbReference type="OMA" id="EPCIYDR"/>
<dbReference type="EMBL" id="DS995702">
    <property type="protein sequence ID" value="EEQ29244.1"/>
    <property type="molecule type" value="Genomic_DNA"/>
</dbReference>
<dbReference type="Pfam" id="PF11951">
    <property type="entry name" value="Fungal_trans_2"/>
    <property type="match status" value="1"/>
</dbReference>
<dbReference type="GO" id="GO:0003677">
    <property type="term" value="F:DNA binding"/>
    <property type="evidence" value="ECO:0007669"/>
    <property type="project" value="UniProtKB-KW"/>
</dbReference>
<keyword evidence="6" id="KW-0812">Transmembrane</keyword>
<organism evidence="8 9">
    <name type="scientific">Arthroderma otae (strain ATCC MYA-4605 / CBS 113480)</name>
    <name type="common">Microsporum canis</name>
    <dbReference type="NCBI Taxonomy" id="554155"/>
    <lineage>
        <taxon>Eukaryota</taxon>
        <taxon>Fungi</taxon>
        <taxon>Dikarya</taxon>
        <taxon>Ascomycota</taxon>
        <taxon>Pezizomycotina</taxon>
        <taxon>Eurotiomycetes</taxon>
        <taxon>Eurotiomycetidae</taxon>
        <taxon>Onygenales</taxon>
        <taxon>Arthrodermataceae</taxon>
        <taxon>Microsporum</taxon>
    </lineage>
</organism>
<dbReference type="PANTHER" id="PTHR47784">
    <property type="entry name" value="STEROL UPTAKE CONTROL PROTEIN 2"/>
    <property type="match status" value="1"/>
</dbReference>
<dbReference type="Pfam" id="PF00172">
    <property type="entry name" value="Zn_clus"/>
    <property type="match status" value="1"/>
</dbReference>
<keyword evidence="1" id="KW-0805">Transcription regulation</keyword>
<dbReference type="PANTHER" id="PTHR47784:SF5">
    <property type="entry name" value="STEROL UPTAKE CONTROL PROTEIN 2"/>
    <property type="match status" value="1"/>
</dbReference>
<dbReference type="VEuPathDB" id="FungiDB:MCYG_02063"/>
<feature type="domain" description="Zn(2)-C6 fungal-type" evidence="7">
    <location>
        <begin position="38"/>
        <end position="64"/>
    </location>
</feature>
<proteinExistence type="predicted"/>
<evidence type="ECO:0000313" key="9">
    <source>
        <dbReference type="Proteomes" id="UP000002035"/>
    </source>
</evidence>
<dbReference type="InterPro" id="IPR021858">
    <property type="entry name" value="Fun_TF"/>
</dbReference>
<dbReference type="GO" id="GO:0008270">
    <property type="term" value="F:zinc ion binding"/>
    <property type="evidence" value="ECO:0007669"/>
    <property type="project" value="InterPro"/>
</dbReference>
<keyword evidence="3" id="KW-0804">Transcription</keyword>
<dbReference type="GO" id="GO:0001228">
    <property type="term" value="F:DNA-binding transcription activator activity, RNA polymerase II-specific"/>
    <property type="evidence" value="ECO:0007669"/>
    <property type="project" value="TreeGrafter"/>
</dbReference>
<evidence type="ECO:0000256" key="5">
    <source>
        <dbReference type="SAM" id="MobiDB-lite"/>
    </source>
</evidence>
<accession>C5FIH5</accession>